<protein>
    <submittedName>
        <fullName evidence="3">Alpha/beta hydrolase</fullName>
    </submittedName>
</protein>
<dbReference type="PANTHER" id="PTHR43798">
    <property type="entry name" value="MONOACYLGLYCEROL LIPASE"/>
    <property type="match status" value="1"/>
</dbReference>
<dbReference type="InterPro" id="IPR000073">
    <property type="entry name" value="AB_hydrolase_1"/>
</dbReference>
<comment type="caution">
    <text evidence="3">The sequence shown here is derived from an EMBL/GenBank/DDBJ whole genome shotgun (WGS) entry which is preliminary data.</text>
</comment>
<feature type="domain" description="AB hydrolase-1" evidence="2">
    <location>
        <begin position="3"/>
        <end position="195"/>
    </location>
</feature>
<dbReference type="Pfam" id="PF12697">
    <property type="entry name" value="Abhydrolase_6"/>
    <property type="match status" value="1"/>
</dbReference>
<dbReference type="GO" id="GO:0016787">
    <property type="term" value="F:hydrolase activity"/>
    <property type="evidence" value="ECO:0007669"/>
    <property type="project" value="UniProtKB-KW"/>
</dbReference>
<keyword evidence="1 3" id="KW-0378">Hydrolase</keyword>
<dbReference type="PANTHER" id="PTHR43798:SF31">
    <property type="entry name" value="AB HYDROLASE SUPERFAMILY PROTEIN YCLE"/>
    <property type="match status" value="1"/>
</dbReference>
<proteinExistence type="predicted"/>
<dbReference type="GO" id="GO:0016020">
    <property type="term" value="C:membrane"/>
    <property type="evidence" value="ECO:0007669"/>
    <property type="project" value="TreeGrafter"/>
</dbReference>
<reference evidence="3" key="1">
    <citation type="journal article" date="2021" name="PeerJ">
        <title>Extensive microbial diversity within the chicken gut microbiome revealed by metagenomics and culture.</title>
        <authorList>
            <person name="Gilroy R."/>
            <person name="Ravi A."/>
            <person name="Getino M."/>
            <person name="Pursley I."/>
            <person name="Horton D.L."/>
            <person name="Alikhan N.F."/>
            <person name="Baker D."/>
            <person name="Gharbi K."/>
            <person name="Hall N."/>
            <person name="Watson M."/>
            <person name="Adriaenssens E.M."/>
            <person name="Foster-Nyarko E."/>
            <person name="Jarju S."/>
            <person name="Secka A."/>
            <person name="Antonio M."/>
            <person name="Oren A."/>
            <person name="Chaudhuri R.R."/>
            <person name="La Ragione R."/>
            <person name="Hildebrand F."/>
            <person name="Pallen M.J."/>
        </authorList>
    </citation>
    <scope>NUCLEOTIDE SEQUENCE</scope>
    <source>
        <strain evidence="3">CHK179-5677</strain>
    </source>
</reference>
<gene>
    <name evidence="3" type="ORF">K8V01_03330</name>
</gene>
<dbReference type="RefSeq" id="WP_295368179.1">
    <property type="nucleotide sequence ID" value="NZ_DYUC01000025.1"/>
</dbReference>
<dbReference type="Gene3D" id="3.40.50.1820">
    <property type="entry name" value="alpha/beta hydrolase"/>
    <property type="match status" value="2"/>
</dbReference>
<reference evidence="3" key="2">
    <citation type="submission" date="2021-09" db="EMBL/GenBank/DDBJ databases">
        <authorList>
            <person name="Gilroy R."/>
        </authorList>
    </citation>
    <scope>NUCLEOTIDE SEQUENCE</scope>
    <source>
        <strain evidence="3">CHK179-5677</strain>
    </source>
</reference>
<name>A0A921MKQ4_9FIRM</name>
<dbReference type="InterPro" id="IPR029058">
    <property type="entry name" value="AB_hydrolase_fold"/>
</dbReference>
<evidence type="ECO:0000259" key="2">
    <source>
        <dbReference type="Pfam" id="PF12697"/>
    </source>
</evidence>
<dbReference type="PRINTS" id="PR00111">
    <property type="entry name" value="ABHYDROLASE"/>
</dbReference>
<dbReference type="AlphaFoldDB" id="A0A921MKQ4"/>
<evidence type="ECO:0000313" key="3">
    <source>
        <dbReference type="EMBL" id="HJG86052.1"/>
    </source>
</evidence>
<sequence>MPIVFLHGLGQKPGDWDPVINRLDKGSRALCPDLYALEREGEDYSALYGALERYCDGLEGPLDLCGLSLGGVLALQYAAEHPERVDSLALIGARASMPKGLLALQNLLFRVMPAENFRKMGLEKQSAIQLCASMAELDLRPVLEQVGCPALVLCGERDRANRRAAEELGRLLPRAELRLIAEGGHEANRDAPEALSVLLTGFYRRCAGAKTV</sequence>
<evidence type="ECO:0000256" key="1">
    <source>
        <dbReference type="ARBA" id="ARBA00022801"/>
    </source>
</evidence>
<organism evidence="3 4">
    <name type="scientific">Pseudoflavonifractor capillosus</name>
    <dbReference type="NCBI Taxonomy" id="106588"/>
    <lineage>
        <taxon>Bacteria</taxon>
        <taxon>Bacillati</taxon>
        <taxon>Bacillota</taxon>
        <taxon>Clostridia</taxon>
        <taxon>Eubacteriales</taxon>
        <taxon>Oscillospiraceae</taxon>
        <taxon>Pseudoflavonifractor</taxon>
    </lineage>
</organism>
<accession>A0A921MKQ4</accession>
<dbReference type="SUPFAM" id="SSF53474">
    <property type="entry name" value="alpha/beta-Hydrolases"/>
    <property type="match status" value="1"/>
</dbReference>
<dbReference type="Proteomes" id="UP000760668">
    <property type="component" value="Unassembled WGS sequence"/>
</dbReference>
<evidence type="ECO:0000313" key="4">
    <source>
        <dbReference type="Proteomes" id="UP000760668"/>
    </source>
</evidence>
<dbReference type="InterPro" id="IPR050266">
    <property type="entry name" value="AB_hydrolase_sf"/>
</dbReference>
<dbReference type="EMBL" id="DYUC01000025">
    <property type="protein sequence ID" value="HJG86052.1"/>
    <property type="molecule type" value="Genomic_DNA"/>
</dbReference>